<dbReference type="SUPFAM" id="SSF51161">
    <property type="entry name" value="Trimeric LpxA-like enzymes"/>
    <property type="match status" value="1"/>
</dbReference>
<dbReference type="PANTHER" id="PTHR13061">
    <property type="entry name" value="DYNACTIN SUBUNIT P25"/>
    <property type="match status" value="1"/>
</dbReference>
<dbReference type="Proteomes" id="UP001223743">
    <property type="component" value="Unassembled WGS sequence"/>
</dbReference>
<organism evidence="1 2">
    <name type="scientific">Kaistia geumhonensis</name>
    <dbReference type="NCBI Taxonomy" id="410839"/>
    <lineage>
        <taxon>Bacteria</taxon>
        <taxon>Pseudomonadati</taxon>
        <taxon>Pseudomonadota</taxon>
        <taxon>Alphaproteobacteria</taxon>
        <taxon>Hyphomicrobiales</taxon>
        <taxon>Kaistiaceae</taxon>
        <taxon>Kaistia</taxon>
    </lineage>
</organism>
<evidence type="ECO:0000313" key="2">
    <source>
        <dbReference type="Proteomes" id="UP001223743"/>
    </source>
</evidence>
<keyword evidence="2" id="KW-1185">Reference proteome</keyword>
<evidence type="ECO:0000313" key="1">
    <source>
        <dbReference type="EMBL" id="MDQ0518644.1"/>
    </source>
</evidence>
<dbReference type="RefSeq" id="WP_266284270.1">
    <property type="nucleotide sequence ID" value="NZ_JAPKNF010000004.1"/>
</dbReference>
<gene>
    <name evidence="1" type="ORF">QO015_004257</name>
</gene>
<protein>
    <submittedName>
        <fullName evidence="1">Carbonic anhydrase/acetyltransferase-like protein (Isoleucine patch superfamily)</fullName>
    </submittedName>
</protein>
<sequence length="173" mass="18207">MAVHTLDGVAPRLPAEGRFWIAPDARVIGNVEIGEDVGIWFGAVLRGDNEPIVVGAATNIQEHSVLHTDMGFPLTIGAGCTIGHRAILHGCTVGENSLIGMGAIVLNGARIGANSLVGAGALVPEGKEYPDGSLIIGTPGRVVRTLSDEQIERLSQSARSYVENWKRFARGFA</sequence>
<name>A0ABU0MCF9_9HYPH</name>
<reference evidence="1 2" key="1">
    <citation type="submission" date="2023-07" db="EMBL/GenBank/DDBJ databases">
        <title>Genomic Encyclopedia of Type Strains, Phase IV (KMG-IV): sequencing the most valuable type-strain genomes for metagenomic binning, comparative biology and taxonomic classification.</title>
        <authorList>
            <person name="Goeker M."/>
        </authorList>
    </citation>
    <scope>NUCLEOTIDE SEQUENCE [LARGE SCALE GENOMIC DNA]</scope>
    <source>
        <strain evidence="1 2">B1-1</strain>
    </source>
</reference>
<dbReference type="CDD" id="cd04645">
    <property type="entry name" value="LbH_gamma_CA_like"/>
    <property type="match status" value="1"/>
</dbReference>
<dbReference type="InterPro" id="IPR011004">
    <property type="entry name" value="Trimer_LpxA-like_sf"/>
</dbReference>
<dbReference type="InterPro" id="IPR050484">
    <property type="entry name" value="Transf_Hexapept/Carb_Anhydrase"/>
</dbReference>
<dbReference type="InterPro" id="IPR047324">
    <property type="entry name" value="LbH_gamma_CA-like"/>
</dbReference>
<dbReference type="PANTHER" id="PTHR13061:SF29">
    <property type="entry name" value="GAMMA CARBONIC ANHYDRASE-LIKE 1, MITOCHONDRIAL-RELATED"/>
    <property type="match status" value="1"/>
</dbReference>
<accession>A0ABU0MCF9</accession>
<dbReference type="InterPro" id="IPR001451">
    <property type="entry name" value="Hexapep"/>
</dbReference>
<dbReference type="Gene3D" id="2.160.10.10">
    <property type="entry name" value="Hexapeptide repeat proteins"/>
    <property type="match status" value="1"/>
</dbReference>
<proteinExistence type="predicted"/>
<dbReference type="EMBL" id="JAUSWJ010000001">
    <property type="protein sequence ID" value="MDQ0518644.1"/>
    <property type="molecule type" value="Genomic_DNA"/>
</dbReference>
<comment type="caution">
    <text evidence="1">The sequence shown here is derived from an EMBL/GenBank/DDBJ whole genome shotgun (WGS) entry which is preliminary data.</text>
</comment>
<dbReference type="Pfam" id="PF00132">
    <property type="entry name" value="Hexapep"/>
    <property type="match status" value="1"/>
</dbReference>